<dbReference type="CDD" id="cd00390">
    <property type="entry name" value="Urease_gamma"/>
    <property type="match status" value="1"/>
</dbReference>
<accession>A0A0D6PHK7</accession>
<dbReference type="NCBIfam" id="NF009682">
    <property type="entry name" value="PRK13203.1"/>
    <property type="match status" value="1"/>
</dbReference>
<dbReference type="InterPro" id="IPR050069">
    <property type="entry name" value="Urease_subunit"/>
</dbReference>
<reference evidence="5 6" key="1">
    <citation type="submission" date="2012-11" db="EMBL/GenBank/DDBJ databases">
        <title>Whole genome sequence of Acidocella aminolytica 101 = DSM 11237.</title>
        <authorList>
            <person name="Azuma Y."/>
            <person name="Higashiura N."/>
            <person name="Hirakawa H."/>
            <person name="Matsushita K."/>
        </authorList>
    </citation>
    <scope>NUCLEOTIDE SEQUENCE [LARGE SCALE GENOMIC DNA]</scope>
    <source>
        <strain evidence="6">101 / DSM 11237</strain>
    </source>
</reference>
<dbReference type="Pfam" id="PF00547">
    <property type="entry name" value="Urease_gamma"/>
    <property type="match status" value="1"/>
</dbReference>
<dbReference type="UniPathway" id="UPA00258">
    <property type="reaction ID" value="UER00370"/>
</dbReference>
<dbReference type="InterPro" id="IPR036463">
    <property type="entry name" value="Urease_gamma_sf"/>
</dbReference>
<keyword evidence="6" id="KW-1185">Reference proteome</keyword>
<keyword evidence="3" id="KW-0378">Hydrolase</keyword>
<dbReference type="InterPro" id="IPR002026">
    <property type="entry name" value="Urease_gamma/gamma-beta_su"/>
</dbReference>
<comment type="pathway">
    <text evidence="1">Nitrogen metabolism; urea degradation; CO(2) and NH(3) from urea (urease route): step 1/1.</text>
</comment>
<dbReference type="GO" id="GO:0009039">
    <property type="term" value="F:urease activity"/>
    <property type="evidence" value="ECO:0007669"/>
    <property type="project" value="UniProtKB-EC"/>
</dbReference>
<organism evidence="5 6">
    <name type="scientific">Acidocella aminolytica 101 = DSM 11237</name>
    <dbReference type="NCBI Taxonomy" id="1120923"/>
    <lineage>
        <taxon>Bacteria</taxon>
        <taxon>Pseudomonadati</taxon>
        <taxon>Pseudomonadota</taxon>
        <taxon>Alphaproteobacteria</taxon>
        <taxon>Acetobacterales</taxon>
        <taxon>Acidocellaceae</taxon>
        <taxon>Acidocella</taxon>
    </lineage>
</organism>
<proteinExistence type="predicted"/>
<dbReference type="NCBIfam" id="NF009671">
    <property type="entry name" value="PRK13192.1"/>
    <property type="match status" value="1"/>
</dbReference>
<evidence type="ECO:0000256" key="1">
    <source>
        <dbReference type="ARBA" id="ARBA00004897"/>
    </source>
</evidence>
<dbReference type="OrthoDB" id="9797217at2"/>
<dbReference type="CDD" id="cd00407">
    <property type="entry name" value="Urease_beta"/>
    <property type="match status" value="1"/>
</dbReference>
<dbReference type="Pfam" id="PF00699">
    <property type="entry name" value="Urease_beta"/>
    <property type="match status" value="1"/>
</dbReference>
<evidence type="ECO:0000313" key="6">
    <source>
        <dbReference type="Proteomes" id="UP000032668"/>
    </source>
</evidence>
<dbReference type="EC" id="3.5.1.5" evidence="2"/>
<dbReference type="Proteomes" id="UP000032668">
    <property type="component" value="Unassembled WGS sequence"/>
</dbReference>
<evidence type="ECO:0000313" key="5">
    <source>
        <dbReference type="EMBL" id="GAN80319.1"/>
    </source>
</evidence>
<dbReference type="GO" id="GO:0035550">
    <property type="term" value="C:urease complex"/>
    <property type="evidence" value="ECO:0007669"/>
    <property type="project" value="InterPro"/>
</dbReference>
<dbReference type="InterPro" id="IPR002019">
    <property type="entry name" value="Urease_beta-like"/>
</dbReference>
<dbReference type="Gene3D" id="3.30.280.10">
    <property type="entry name" value="Urease, gamma-like subunit"/>
    <property type="match status" value="1"/>
</dbReference>
<dbReference type="InterPro" id="IPR036461">
    <property type="entry name" value="Urease_betasu_sf"/>
</dbReference>
<protein>
    <recommendedName>
        <fullName evidence="2">urease</fullName>
        <ecNumber evidence="2">3.5.1.5</ecNumber>
    </recommendedName>
</protein>
<dbReference type="AlphaFoldDB" id="A0A0D6PHK7"/>
<dbReference type="GO" id="GO:0043419">
    <property type="term" value="P:urea catabolic process"/>
    <property type="evidence" value="ECO:0007669"/>
    <property type="project" value="UniProtKB-UniPathway"/>
</dbReference>
<evidence type="ECO:0000256" key="2">
    <source>
        <dbReference type="ARBA" id="ARBA00012934"/>
    </source>
</evidence>
<dbReference type="STRING" id="1120923.SAMN02746095_03445"/>
<dbReference type="PANTHER" id="PTHR33569:SF1">
    <property type="entry name" value="UREASE"/>
    <property type="match status" value="1"/>
</dbReference>
<dbReference type="PIRSF" id="PIRSF001225">
    <property type="entry name" value="Urease_gammabeta"/>
    <property type="match status" value="1"/>
</dbReference>
<dbReference type="NCBIfam" id="TIGR00193">
    <property type="entry name" value="urease_gam"/>
    <property type="match status" value="1"/>
</dbReference>
<name>A0A0D6PHK7_9PROT</name>
<evidence type="ECO:0000256" key="4">
    <source>
        <dbReference type="ARBA" id="ARBA00047778"/>
    </source>
</evidence>
<dbReference type="RefSeq" id="WP_048878734.1">
    <property type="nucleotide sequence ID" value="NZ_BANC01000043.1"/>
</dbReference>
<dbReference type="NCBIfam" id="TIGR00192">
    <property type="entry name" value="urease_beta"/>
    <property type="match status" value="1"/>
</dbReference>
<evidence type="ECO:0000256" key="3">
    <source>
        <dbReference type="ARBA" id="ARBA00022801"/>
    </source>
</evidence>
<dbReference type="GO" id="GO:0016151">
    <property type="term" value="F:nickel cation binding"/>
    <property type="evidence" value="ECO:0007669"/>
    <property type="project" value="InterPro"/>
</dbReference>
<comment type="caution">
    <text evidence="5">The sequence shown here is derived from an EMBL/GenBank/DDBJ whole genome shotgun (WGS) entry which is preliminary data.</text>
</comment>
<dbReference type="EMBL" id="BANC01000043">
    <property type="protein sequence ID" value="GAN80319.1"/>
    <property type="molecule type" value="Genomic_DNA"/>
</dbReference>
<dbReference type="PANTHER" id="PTHR33569">
    <property type="entry name" value="UREASE"/>
    <property type="match status" value="1"/>
</dbReference>
<gene>
    <name evidence="5" type="ORF">Aam_044_022</name>
</gene>
<dbReference type="Gene3D" id="2.10.150.10">
    <property type="entry name" value="Urease, beta subunit"/>
    <property type="match status" value="1"/>
</dbReference>
<dbReference type="InterPro" id="IPR008223">
    <property type="entry name" value="Urease_gamma-beta_su"/>
</dbReference>
<comment type="catalytic activity">
    <reaction evidence="4">
        <text>urea + 2 H2O + H(+) = hydrogencarbonate + 2 NH4(+)</text>
        <dbReference type="Rhea" id="RHEA:20557"/>
        <dbReference type="ChEBI" id="CHEBI:15377"/>
        <dbReference type="ChEBI" id="CHEBI:15378"/>
        <dbReference type="ChEBI" id="CHEBI:16199"/>
        <dbReference type="ChEBI" id="CHEBI:17544"/>
        <dbReference type="ChEBI" id="CHEBI:28938"/>
        <dbReference type="EC" id="3.5.1.5"/>
    </reaction>
</comment>
<sequence length="228" mass="24604">MNLSPTELERLIIFTAAEHARRLKARGAKLSHPEAVALIADEMLLAARCGQVYDEIVNMAAKLLTPADVEPGVPTLTEFVAVEASFPEGTKLVIVFRPIADGTEDGEVPGDIIPAKGEIELNEGRERVEIDVLNTGDRDIQVRSHAHFFETNPALQFNRRASFGFRLDVASGSGVRFEPGISRKVKLVAMAGDRIIHGQGGLTRGRLDDPEIAAAALEAARARGYKGA</sequence>
<dbReference type="SUPFAM" id="SSF51278">
    <property type="entry name" value="Urease, beta-subunit"/>
    <property type="match status" value="1"/>
</dbReference>
<dbReference type="SUPFAM" id="SSF54111">
    <property type="entry name" value="Urease, gamma-subunit"/>
    <property type="match status" value="1"/>
</dbReference>